<dbReference type="OMA" id="FPNAIDE"/>
<feature type="compositionally biased region" description="Basic and acidic residues" evidence="1">
    <location>
        <begin position="328"/>
        <end position="342"/>
    </location>
</feature>
<dbReference type="InParanoid" id="S2JA50"/>
<protein>
    <submittedName>
        <fullName evidence="2">Uncharacterized protein</fullName>
    </submittedName>
</protein>
<sequence>MAFPDEQGGFLNALQSDLNDSVDLNQFDEYYTNISDEIYFPNAIDEEYMTNDWSINHNPDLVAAEHLAYASLMGGAYSEDIIHNQHAASVPSVVDSSYSSDFVQELFRSIRRVHEAFLAEAAMQFNANQLLFNITVNYNVGESGRIEGSEQEIEQARQRQFPADELVPLPIQMYQHAEIQQAAPPAMPASFLNNFNYETYFNEFGLIEPEDIQRINDSVFNGEEINDQVLGESQHGLLNDNEPCLFEDIYGDKNFSSWLLYGSDDDMATFKNILSEENSGDNPQSTTQTNTPITKPNTNVNNGSHEQSTSEHAVPGSESQADGTSSNEKLRSELVNQQEKRAVQRPVSSLRTNQRSSHNQRHHYPVADDSVSFDFQDAIVRTSTPNNSRGRHSSIESGQATGEASFVRETRRSRYFVREDRNVSITKEKSSSAK</sequence>
<gene>
    <name evidence="2" type="ORF">HMPREF1544_06229</name>
</gene>
<organism evidence="2 3">
    <name type="scientific">Mucor circinelloides f. circinelloides (strain 1006PhL)</name>
    <name type="common">Mucormycosis agent</name>
    <name type="synonym">Calyptromyces circinelloides</name>
    <dbReference type="NCBI Taxonomy" id="1220926"/>
    <lineage>
        <taxon>Eukaryota</taxon>
        <taxon>Fungi</taxon>
        <taxon>Fungi incertae sedis</taxon>
        <taxon>Mucoromycota</taxon>
        <taxon>Mucoromycotina</taxon>
        <taxon>Mucoromycetes</taxon>
        <taxon>Mucorales</taxon>
        <taxon>Mucorineae</taxon>
        <taxon>Mucoraceae</taxon>
        <taxon>Mucor</taxon>
    </lineage>
</organism>
<evidence type="ECO:0000256" key="1">
    <source>
        <dbReference type="SAM" id="MobiDB-lite"/>
    </source>
</evidence>
<feature type="compositionally biased region" description="Polar residues" evidence="1">
    <location>
        <begin position="346"/>
        <end position="357"/>
    </location>
</feature>
<dbReference type="VEuPathDB" id="FungiDB:HMPREF1544_06229"/>
<evidence type="ECO:0000313" key="3">
    <source>
        <dbReference type="Proteomes" id="UP000014254"/>
    </source>
</evidence>
<dbReference type="OrthoDB" id="2288408at2759"/>
<evidence type="ECO:0000313" key="2">
    <source>
        <dbReference type="EMBL" id="EPB87011.1"/>
    </source>
</evidence>
<feature type="region of interest" description="Disordered" evidence="1">
    <location>
        <begin position="275"/>
        <end position="407"/>
    </location>
</feature>
<accession>S2JA50</accession>
<dbReference type="AlphaFoldDB" id="S2JA50"/>
<proteinExistence type="predicted"/>
<dbReference type="EMBL" id="KE123977">
    <property type="protein sequence ID" value="EPB87011.1"/>
    <property type="molecule type" value="Genomic_DNA"/>
</dbReference>
<feature type="compositionally biased region" description="Polar residues" evidence="1">
    <location>
        <begin position="275"/>
        <end position="327"/>
    </location>
</feature>
<keyword evidence="3" id="KW-1185">Reference proteome</keyword>
<name>S2JA50_MUCC1</name>
<dbReference type="Proteomes" id="UP000014254">
    <property type="component" value="Unassembled WGS sequence"/>
</dbReference>
<reference evidence="3" key="1">
    <citation type="submission" date="2013-05" db="EMBL/GenBank/DDBJ databases">
        <title>The Genome sequence of Mucor circinelloides f. circinelloides 1006PhL.</title>
        <authorList>
            <consortium name="The Broad Institute Genomics Platform"/>
            <person name="Cuomo C."/>
            <person name="Earl A."/>
            <person name="Findley K."/>
            <person name="Lee S.C."/>
            <person name="Walker B."/>
            <person name="Young S."/>
            <person name="Zeng Q."/>
            <person name="Gargeya S."/>
            <person name="Fitzgerald M."/>
            <person name="Haas B."/>
            <person name="Abouelleil A."/>
            <person name="Allen A.W."/>
            <person name="Alvarado L."/>
            <person name="Arachchi H.M."/>
            <person name="Berlin A.M."/>
            <person name="Chapman S.B."/>
            <person name="Gainer-Dewar J."/>
            <person name="Goldberg J."/>
            <person name="Griggs A."/>
            <person name="Gujja S."/>
            <person name="Hansen M."/>
            <person name="Howarth C."/>
            <person name="Imamovic A."/>
            <person name="Ireland A."/>
            <person name="Larimer J."/>
            <person name="McCowan C."/>
            <person name="Murphy C."/>
            <person name="Pearson M."/>
            <person name="Poon T.W."/>
            <person name="Priest M."/>
            <person name="Roberts A."/>
            <person name="Saif S."/>
            <person name="Shea T."/>
            <person name="Sisk P."/>
            <person name="Sykes S."/>
            <person name="Wortman J."/>
            <person name="Nusbaum C."/>
            <person name="Birren B."/>
        </authorList>
    </citation>
    <scope>NUCLEOTIDE SEQUENCE [LARGE SCALE GENOMIC DNA]</scope>
    <source>
        <strain evidence="3">1006PhL</strain>
    </source>
</reference>